<keyword evidence="6" id="KW-1185">Reference proteome</keyword>
<comment type="caution">
    <text evidence="5">The sequence shown here is derived from an EMBL/GenBank/DDBJ whole genome shotgun (WGS) entry which is preliminary data.</text>
</comment>
<sequence length="189" mass="22479">MKVQNIRRTPTKKLIEEAFTELLRKKDFEKVTIKDITELAKINRATFYAHFEDKYQLFDEMIKDSATEMLKINAKEAKLWNKKQVECLFRGVFEYLQQVKVSCPYSYQNLFPLLRIKMLDALKTHLESLFNLSEFKEIKEFHIFIYSRIIYEAAELLVVEKTNLSQIKIVEEVSVLIFNKQSSFLNECT</sequence>
<evidence type="ECO:0000256" key="3">
    <source>
        <dbReference type="PROSITE-ProRule" id="PRU00335"/>
    </source>
</evidence>
<dbReference type="RefSeq" id="WP_374219898.1">
    <property type="nucleotide sequence ID" value="NZ_JAXOVW010000229.1"/>
</dbReference>
<dbReference type="InterPro" id="IPR050624">
    <property type="entry name" value="HTH-type_Tx_Regulator"/>
</dbReference>
<dbReference type="PANTHER" id="PTHR43479">
    <property type="entry name" value="ACREF/ENVCD OPERON REPRESSOR-RELATED"/>
    <property type="match status" value="1"/>
</dbReference>
<evidence type="ECO:0000313" key="5">
    <source>
        <dbReference type="EMBL" id="MDZ5610738.1"/>
    </source>
</evidence>
<dbReference type="PANTHER" id="PTHR43479:SF7">
    <property type="entry name" value="TETR-FAMILY TRANSCRIPTIONAL REGULATOR"/>
    <property type="match status" value="1"/>
</dbReference>
<evidence type="ECO:0000313" key="6">
    <source>
        <dbReference type="Proteomes" id="UP001291930"/>
    </source>
</evidence>
<keyword evidence="1" id="KW-0678">Repressor</keyword>
<dbReference type="InterPro" id="IPR001647">
    <property type="entry name" value="HTH_TetR"/>
</dbReference>
<dbReference type="Pfam" id="PF00440">
    <property type="entry name" value="TetR_N"/>
    <property type="match status" value="1"/>
</dbReference>
<feature type="domain" description="HTH tetR-type" evidence="4">
    <location>
        <begin position="9"/>
        <end position="69"/>
    </location>
</feature>
<protein>
    <submittedName>
        <fullName evidence="5">TetR/AcrR family transcriptional regulator</fullName>
    </submittedName>
</protein>
<dbReference type="PROSITE" id="PS50977">
    <property type="entry name" value="HTH_TETR_2"/>
    <property type="match status" value="1"/>
</dbReference>
<feature type="DNA-binding region" description="H-T-H motif" evidence="3">
    <location>
        <begin position="32"/>
        <end position="51"/>
    </location>
</feature>
<keyword evidence="2 3" id="KW-0238">DNA-binding</keyword>
<proteinExistence type="predicted"/>
<evidence type="ECO:0000256" key="1">
    <source>
        <dbReference type="ARBA" id="ARBA00022491"/>
    </source>
</evidence>
<dbReference type="SUPFAM" id="SSF46689">
    <property type="entry name" value="Homeodomain-like"/>
    <property type="match status" value="1"/>
</dbReference>
<name>A0ABU5K4Y2_9BACI</name>
<evidence type="ECO:0000256" key="2">
    <source>
        <dbReference type="ARBA" id="ARBA00023125"/>
    </source>
</evidence>
<dbReference type="InterPro" id="IPR009057">
    <property type="entry name" value="Homeodomain-like_sf"/>
</dbReference>
<dbReference type="EMBL" id="JAXOVW010000229">
    <property type="protein sequence ID" value="MDZ5610738.1"/>
    <property type="molecule type" value="Genomic_DNA"/>
</dbReference>
<dbReference type="Gene3D" id="1.10.357.10">
    <property type="entry name" value="Tetracycline Repressor, domain 2"/>
    <property type="match status" value="1"/>
</dbReference>
<organism evidence="5 6">
    <name type="scientific">Bacillus bingmayongensis</name>
    <dbReference type="NCBI Taxonomy" id="1150157"/>
    <lineage>
        <taxon>Bacteria</taxon>
        <taxon>Bacillati</taxon>
        <taxon>Bacillota</taxon>
        <taxon>Bacilli</taxon>
        <taxon>Bacillales</taxon>
        <taxon>Bacillaceae</taxon>
        <taxon>Bacillus</taxon>
    </lineage>
</organism>
<dbReference type="Proteomes" id="UP001291930">
    <property type="component" value="Unassembled WGS sequence"/>
</dbReference>
<accession>A0ABU5K4Y2</accession>
<evidence type="ECO:0000259" key="4">
    <source>
        <dbReference type="PROSITE" id="PS50977"/>
    </source>
</evidence>
<reference evidence="6" key="1">
    <citation type="submission" date="2023-11" db="EMBL/GenBank/DDBJ databases">
        <title>Genome Sequence of Bacillus pseudomycoides stain BUPM19.</title>
        <authorList>
            <person name="Farhat A."/>
        </authorList>
    </citation>
    <scope>NUCLEOTIDE SEQUENCE [LARGE SCALE GENOMIC DNA]</scope>
    <source>
        <strain evidence="6">BUPM19</strain>
    </source>
</reference>
<gene>
    <name evidence="5" type="ORF">U2I54_28075</name>
</gene>